<gene>
    <name evidence="1" type="ORF">CBF29_06545</name>
</gene>
<keyword evidence="2" id="KW-1185">Reference proteome</keyword>
<accession>A0A430AW21</accession>
<dbReference type="SUPFAM" id="SSF56300">
    <property type="entry name" value="Metallo-dependent phosphatases"/>
    <property type="match status" value="1"/>
</dbReference>
<comment type="caution">
    <text evidence="1">The sequence shown here is derived from an EMBL/GenBank/DDBJ whole genome shotgun (WGS) entry which is preliminary data.</text>
</comment>
<evidence type="ECO:0000313" key="1">
    <source>
        <dbReference type="EMBL" id="RSU12253.1"/>
    </source>
</evidence>
<name>A0A430AW21_9ENTE</name>
<dbReference type="Proteomes" id="UP000287605">
    <property type="component" value="Unassembled WGS sequence"/>
</dbReference>
<proteinExistence type="predicted"/>
<protein>
    <submittedName>
        <fullName evidence="1">Uncharacterized protein</fullName>
    </submittedName>
</protein>
<organism evidence="1 2">
    <name type="scientific">Vagococcus elongatus</name>
    <dbReference type="NCBI Taxonomy" id="180344"/>
    <lineage>
        <taxon>Bacteria</taxon>
        <taxon>Bacillati</taxon>
        <taxon>Bacillota</taxon>
        <taxon>Bacilli</taxon>
        <taxon>Lactobacillales</taxon>
        <taxon>Enterococcaceae</taxon>
        <taxon>Vagococcus</taxon>
    </lineage>
</organism>
<evidence type="ECO:0000313" key="2">
    <source>
        <dbReference type="Proteomes" id="UP000287605"/>
    </source>
</evidence>
<dbReference type="AlphaFoldDB" id="A0A430AW21"/>
<reference evidence="1 2" key="1">
    <citation type="submission" date="2017-05" db="EMBL/GenBank/DDBJ databases">
        <title>Vagococcus spp. assemblies.</title>
        <authorList>
            <person name="Gulvik C.A."/>
        </authorList>
    </citation>
    <scope>NUCLEOTIDE SEQUENCE [LARGE SCALE GENOMIC DNA]</scope>
    <source>
        <strain evidence="1 2">CCUG 51432</strain>
    </source>
</reference>
<dbReference type="InterPro" id="IPR029052">
    <property type="entry name" value="Metallo-depent_PP-like"/>
</dbReference>
<dbReference type="RefSeq" id="WP_126808685.1">
    <property type="nucleotide sequence ID" value="NZ_NGKA01000008.1"/>
</dbReference>
<dbReference type="OrthoDB" id="1758285at2"/>
<dbReference type="Gene3D" id="3.60.21.10">
    <property type="match status" value="1"/>
</dbReference>
<sequence length="410" mass="46569">MGRSYTNKSGEKIKVSESHLDASLELVEELQKASPSRRVSWAAHRRMMIEEGFDDSENSEAYRQMIKAERKARGVLPQVEKYADMVAEGKLESIKNEIGMIQHNKLDARQEFLRLSRLKRELSKEIVLIESLESALSEKDFASVRFTPVVDRRLKVRKMYAGLSDFHYGAIVDVEGFTYNIDIAEELLMKYADELIDVATKENVEEIHVVNMGDAIESAYMRHGQGYSVDKTLSEQIADAAELIIAFLQKLSQYVKVTYTGFNGNHDRMSSKNDTIYSDGAVNVINRIIETFVKYSDTKIKFEATEPYHYVGSSYGRNFLFVHGDLTPIKKQSVLAEQSMLYGIDFDVLAAGHIHHFTMKEVGLNKFVTTFGSIKGSDEYSLKTINTSSSRSQGVILVDEEDFEIRKIKL</sequence>
<dbReference type="EMBL" id="NGKA01000008">
    <property type="protein sequence ID" value="RSU12253.1"/>
    <property type="molecule type" value="Genomic_DNA"/>
</dbReference>